<name>A0A7R8US23_HERIL</name>
<feature type="region of interest" description="Disordered" evidence="1">
    <location>
        <begin position="417"/>
        <end position="440"/>
    </location>
</feature>
<protein>
    <submittedName>
        <fullName evidence="2">Uncharacterized protein</fullName>
    </submittedName>
</protein>
<organism evidence="2 3">
    <name type="scientific">Hermetia illucens</name>
    <name type="common">Black soldier fly</name>
    <dbReference type="NCBI Taxonomy" id="343691"/>
    <lineage>
        <taxon>Eukaryota</taxon>
        <taxon>Metazoa</taxon>
        <taxon>Ecdysozoa</taxon>
        <taxon>Arthropoda</taxon>
        <taxon>Hexapoda</taxon>
        <taxon>Insecta</taxon>
        <taxon>Pterygota</taxon>
        <taxon>Neoptera</taxon>
        <taxon>Endopterygota</taxon>
        <taxon>Diptera</taxon>
        <taxon>Brachycera</taxon>
        <taxon>Stratiomyomorpha</taxon>
        <taxon>Stratiomyidae</taxon>
        <taxon>Hermetiinae</taxon>
        <taxon>Hermetia</taxon>
    </lineage>
</organism>
<proteinExistence type="predicted"/>
<feature type="compositionally biased region" description="Low complexity" evidence="1">
    <location>
        <begin position="36"/>
        <end position="46"/>
    </location>
</feature>
<sequence length="613" mass="69011">MIPKRTFSNNTNNIKTSLYDWDSPSSFTGTVKRRPSSTATSPNSSSVAGKPISVQYHSHSRTSTTNNNSKQSSSIKRDVPVTPSNHISPQEIVVQGNCQSNDERNRDECRRIAHQKRDDSQQLPGKTPLQLKGKPTKLRIPRPVDTITKPSSGRGVKCISNSRKSENSHSQQNPTPESRSNSNYPHDPCSPEFKELFCDFPPCYESTEIIGNHSINSKPPPPYRDPPRPPPLPGVSHLTSCENSERQQIKSGIKQQRKGLIKTGAGRVSVKSAQPQPAPCQAINPSSLPKPPQDELSSKSQLALNDRQKSTYKERVLEIRNCISRINSRGFFPFQGLKCSEEDETLPTNTNEYVLYNPSQNKTKSEMEDDILAKPEFTSSLFKNIPVRPRKGGIPHLENYCLFDPSVDFINEKELKRTETVPDRKEVQSSTDEADDDEEPVEEVIYNDNNEKENNYFTIDPELEECPRDGFYAHDFSESPLVSVRKTIGSLPTHKTNSLRTNRSGSLVQNDLLLRNRTMPIESNYVLFKPGPVPSRNVQYKVKKPRPLSALSHSDADSGFLSPVSPDELKFNPEMVVLDQCDSIQGYIVVSGRFKWICSVCLVLFYLKFIEYL</sequence>
<dbReference type="EMBL" id="LR899011">
    <property type="protein sequence ID" value="CAD7085989.1"/>
    <property type="molecule type" value="Genomic_DNA"/>
</dbReference>
<dbReference type="AlphaFoldDB" id="A0A7R8US23"/>
<feature type="compositionally biased region" description="Low complexity" evidence="1">
    <location>
        <begin position="61"/>
        <end position="74"/>
    </location>
</feature>
<accession>A0A7R8US23</accession>
<keyword evidence="3" id="KW-1185">Reference proteome</keyword>
<feature type="compositionally biased region" description="Polar residues" evidence="1">
    <location>
        <begin position="168"/>
        <end position="184"/>
    </location>
</feature>
<gene>
    <name evidence="2" type="ORF">HERILL_LOCUS8793</name>
</gene>
<feature type="compositionally biased region" description="Basic and acidic residues" evidence="1">
    <location>
        <begin position="101"/>
        <end position="120"/>
    </location>
</feature>
<evidence type="ECO:0000256" key="1">
    <source>
        <dbReference type="SAM" id="MobiDB-lite"/>
    </source>
</evidence>
<feature type="region of interest" description="Disordered" evidence="1">
    <location>
        <begin position="211"/>
        <end position="309"/>
    </location>
</feature>
<feature type="compositionally biased region" description="Polar residues" evidence="1">
    <location>
        <begin position="1"/>
        <end position="16"/>
    </location>
</feature>
<dbReference type="InParanoid" id="A0A7R8US23"/>
<evidence type="ECO:0000313" key="3">
    <source>
        <dbReference type="Proteomes" id="UP000594454"/>
    </source>
</evidence>
<dbReference type="Proteomes" id="UP000594454">
    <property type="component" value="Chromosome 3"/>
</dbReference>
<evidence type="ECO:0000313" key="2">
    <source>
        <dbReference type="EMBL" id="CAD7085989.1"/>
    </source>
</evidence>
<reference evidence="2 3" key="1">
    <citation type="submission" date="2020-11" db="EMBL/GenBank/DDBJ databases">
        <authorList>
            <person name="Wallbank WR R."/>
            <person name="Pardo Diaz C."/>
            <person name="Kozak K."/>
            <person name="Martin S."/>
            <person name="Jiggins C."/>
            <person name="Moest M."/>
            <person name="Warren A I."/>
            <person name="Generalovic N T."/>
            <person name="Byers J.R.P. K."/>
            <person name="Montejo-Kovacevich G."/>
            <person name="Yen C E."/>
        </authorList>
    </citation>
    <scope>NUCLEOTIDE SEQUENCE [LARGE SCALE GENOMIC DNA]</scope>
</reference>
<feature type="region of interest" description="Disordered" evidence="1">
    <location>
        <begin position="1"/>
        <end position="188"/>
    </location>
</feature>
<feature type="compositionally biased region" description="Basic and acidic residues" evidence="1">
    <location>
        <begin position="417"/>
        <end position="427"/>
    </location>
</feature>
<feature type="compositionally biased region" description="Pro residues" evidence="1">
    <location>
        <begin position="218"/>
        <end position="233"/>
    </location>
</feature>